<evidence type="ECO:0000256" key="2">
    <source>
        <dbReference type="ARBA" id="ARBA00022679"/>
    </source>
</evidence>
<dbReference type="GO" id="GO:0008107">
    <property type="term" value="F:galactoside 2-alpha-L-fucosyltransferase activity"/>
    <property type="evidence" value="ECO:0007669"/>
    <property type="project" value="InterPro"/>
</dbReference>
<proteinExistence type="predicted"/>
<dbReference type="AlphaFoldDB" id="A0A1Y2BKI2"/>
<keyword evidence="1" id="KW-0328">Glycosyltransferase</keyword>
<sequence length="313" mass="37476">MKILIFSVSFSFFYLLHLFFILYYIISKASKEIRIVKLCGGLGNQMFQYAYGKSLEHKLQEKVLFDVSWYKYLNKKKNEKLTKREYGLGIFNLKISFPTKKQLKKCNNKTFEKKSYIYDEELLQNKGSSYYVGYFQNEKYFKDIKDNIKKIYTFPKIHDTDKFNQQWINKIKNVKNSVFIHIRRADYIYLDGWVLSMDYYKKAIEYIKKNVENPTFFIFCYQCKDYVEEQFKLDDTIQFIGETNSINNENWKDMVLMKECKYAIIANSSFSWWAAWLGRANEEGIVIAPSPFIKNNDEIICDNWIKINSNNSS</sequence>
<keyword evidence="3" id="KW-0812">Transmembrane</keyword>
<dbReference type="GO" id="GO:0016020">
    <property type="term" value="C:membrane"/>
    <property type="evidence" value="ECO:0007669"/>
    <property type="project" value="InterPro"/>
</dbReference>
<keyword evidence="3" id="KW-1133">Transmembrane helix</keyword>
<keyword evidence="5" id="KW-1185">Reference proteome</keyword>
<organism evidence="4 5">
    <name type="scientific">Neocallimastix californiae</name>
    <dbReference type="NCBI Taxonomy" id="1754190"/>
    <lineage>
        <taxon>Eukaryota</taxon>
        <taxon>Fungi</taxon>
        <taxon>Fungi incertae sedis</taxon>
        <taxon>Chytridiomycota</taxon>
        <taxon>Chytridiomycota incertae sedis</taxon>
        <taxon>Neocallimastigomycetes</taxon>
        <taxon>Neocallimastigales</taxon>
        <taxon>Neocallimastigaceae</taxon>
        <taxon>Neocallimastix</taxon>
    </lineage>
</organism>
<accession>A0A1Y2BKI2</accession>
<name>A0A1Y2BKI2_9FUNG</name>
<dbReference type="Pfam" id="PF01531">
    <property type="entry name" value="Glyco_transf_11"/>
    <property type="match status" value="1"/>
</dbReference>
<dbReference type="GO" id="GO:0005975">
    <property type="term" value="P:carbohydrate metabolic process"/>
    <property type="evidence" value="ECO:0007669"/>
    <property type="project" value="InterPro"/>
</dbReference>
<evidence type="ECO:0000256" key="1">
    <source>
        <dbReference type="ARBA" id="ARBA00022676"/>
    </source>
</evidence>
<dbReference type="PANTHER" id="PTHR11927:SF9">
    <property type="entry name" value="L-FUCOSYLTRANSFERASE"/>
    <property type="match status" value="1"/>
</dbReference>
<gene>
    <name evidence="4" type="ORF">LY90DRAFT_511703</name>
</gene>
<dbReference type="InterPro" id="IPR002516">
    <property type="entry name" value="Glyco_trans_11"/>
</dbReference>
<comment type="caution">
    <text evidence="4">The sequence shown here is derived from an EMBL/GenBank/DDBJ whole genome shotgun (WGS) entry which is preliminary data.</text>
</comment>
<protein>
    <recommendedName>
        <fullName evidence="6">Glycosyl transferase</fullName>
    </recommendedName>
</protein>
<dbReference type="OrthoDB" id="3226at2759"/>
<evidence type="ECO:0008006" key="6">
    <source>
        <dbReference type="Google" id="ProtNLM"/>
    </source>
</evidence>
<keyword evidence="3" id="KW-0472">Membrane</keyword>
<dbReference type="CDD" id="cd11301">
    <property type="entry name" value="Fut1_Fut2_like"/>
    <property type="match status" value="1"/>
</dbReference>
<feature type="transmembrane region" description="Helical" evidence="3">
    <location>
        <begin position="6"/>
        <end position="26"/>
    </location>
</feature>
<evidence type="ECO:0000313" key="4">
    <source>
        <dbReference type="EMBL" id="ORY35279.1"/>
    </source>
</evidence>
<dbReference type="PANTHER" id="PTHR11927">
    <property type="entry name" value="GALACTOSIDE 2-L-FUCOSYLTRANSFERASE"/>
    <property type="match status" value="1"/>
</dbReference>
<evidence type="ECO:0000313" key="5">
    <source>
        <dbReference type="Proteomes" id="UP000193920"/>
    </source>
</evidence>
<reference evidence="4 5" key="1">
    <citation type="submission" date="2016-08" db="EMBL/GenBank/DDBJ databases">
        <title>A Parts List for Fungal Cellulosomes Revealed by Comparative Genomics.</title>
        <authorList>
            <consortium name="DOE Joint Genome Institute"/>
            <person name="Haitjema C.H."/>
            <person name="Gilmore S.P."/>
            <person name="Henske J.K."/>
            <person name="Solomon K.V."/>
            <person name="De Groot R."/>
            <person name="Kuo A."/>
            <person name="Mondo S.J."/>
            <person name="Salamov A.A."/>
            <person name="Labutti K."/>
            <person name="Zhao Z."/>
            <person name="Chiniquy J."/>
            <person name="Barry K."/>
            <person name="Brewer H.M."/>
            <person name="Purvine S.O."/>
            <person name="Wright A.T."/>
            <person name="Boxma B."/>
            <person name="Van Alen T."/>
            <person name="Hackstein J.H."/>
            <person name="Baker S.E."/>
            <person name="Grigoriev I.V."/>
            <person name="O'Malley M.A."/>
        </authorList>
    </citation>
    <scope>NUCLEOTIDE SEQUENCE [LARGE SCALE GENOMIC DNA]</scope>
    <source>
        <strain evidence="4 5">G1</strain>
    </source>
</reference>
<evidence type="ECO:0000256" key="3">
    <source>
        <dbReference type="SAM" id="Phobius"/>
    </source>
</evidence>
<dbReference type="EMBL" id="MCOG01000152">
    <property type="protein sequence ID" value="ORY35279.1"/>
    <property type="molecule type" value="Genomic_DNA"/>
</dbReference>
<dbReference type="Proteomes" id="UP000193920">
    <property type="component" value="Unassembled WGS sequence"/>
</dbReference>
<keyword evidence="2" id="KW-0808">Transferase</keyword>